<dbReference type="InterPro" id="IPR020476">
    <property type="entry name" value="Nudix_hydrolase"/>
</dbReference>
<dbReference type="PROSITE" id="PS51462">
    <property type="entry name" value="NUDIX"/>
    <property type="match status" value="1"/>
</dbReference>
<feature type="domain" description="Nudix hydrolase" evidence="4">
    <location>
        <begin position="11"/>
        <end position="141"/>
    </location>
</feature>
<name>A0ABU6NVX6_9BACI</name>
<dbReference type="InterPro" id="IPR015797">
    <property type="entry name" value="NUDIX_hydrolase-like_dom_sf"/>
</dbReference>
<dbReference type="Gene3D" id="3.90.79.10">
    <property type="entry name" value="Nucleoside Triphosphate Pyrophosphohydrolase"/>
    <property type="match status" value="1"/>
</dbReference>
<organism evidence="5 6">
    <name type="scientific">Metabacillus fastidiosus</name>
    <dbReference type="NCBI Taxonomy" id="1458"/>
    <lineage>
        <taxon>Bacteria</taxon>
        <taxon>Bacillati</taxon>
        <taxon>Bacillota</taxon>
        <taxon>Bacilli</taxon>
        <taxon>Bacillales</taxon>
        <taxon>Bacillaceae</taxon>
        <taxon>Metabacillus</taxon>
    </lineage>
</organism>
<evidence type="ECO:0000256" key="3">
    <source>
        <dbReference type="RuleBase" id="RU003476"/>
    </source>
</evidence>
<keyword evidence="2 3" id="KW-0378">Hydrolase</keyword>
<gene>
    <name evidence="5" type="primary">ytkD</name>
    <name evidence="5" type="ORF">P9271_08030</name>
</gene>
<dbReference type="PANTHER" id="PTHR43736">
    <property type="entry name" value="ADP-RIBOSE PYROPHOSPHATASE"/>
    <property type="match status" value="1"/>
</dbReference>
<dbReference type="EMBL" id="JARTFS010000005">
    <property type="protein sequence ID" value="MED4401284.1"/>
    <property type="molecule type" value="Genomic_DNA"/>
</dbReference>
<evidence type="ECO:0000313" key="6">
    <source>
        <dbReference type="Proteomes" id="UP001342826"/>
    </source>
</evidence>
<evidence type="ECO:0000313" key="5">
    <source>
        <dbReference type="EMBL" id="MED4401284.1"/>
    </source>
</evidence>
<dbReference type="NCBIfam" id="TIGR02705">
    <property type="entry name" value="nudix_YtkD"/>
    <property type="match status" value="1"/>
</dbReference>
<comment type="caution">
    <text evidence="5">The sequence shown here is derived from an EMBL/GenBank/DDBJ whole genome shotgun (WGS) entry which is preliminary data.</text>
</comment>
<dbReference type="InterPro" id="IPR014078">
    <property type="entry name" value="Nudix_YtkD"/>
</dbReference>
<evidence type="ECO:0000259" key="4">
    <source>
        <dbReference type="PROSITE" id="PS51462"/>
    </source>
</evidence>
<evidence type="ECO:0000256" key="2">
    <source>
        <dbReference type="ARBA" id="ARBA00022801"/>
    </source>
</evidence>
<evidence type="ECO:0000256" key="1">
    <source>
        <dbReference type="ARBA" id="ARBA00005582"/>
    </source>
</evidence>
<dbReference type="InterPro" id="IPR020084">
    <property type="entry name" value="NUDIX_hydrolase_CS"/>
</dbReference>
<dbReference type="PRINTS" id="PR00502">
    <property type="entry name" value="NUDIXFAMILY"/>
</dbReference>
<proteinExistence type="inferred from homology"/>
<keyword evidence="6" id="KW-1185">Reference proteome</keyword>
<comment type="similarity">
    <text evidence="1 3">Belongs to the Nudix hydrolase family.</text>
</comment>
<sequence>MYQFKDYYHNEVHLSFKKYPFAEKAKHVWVICQYENKWLLTNHSDRGFEFPGGKVEDGESAEEAAIREVKEETGGNIEEITYIGQYRVLGKEKTIIKNIYFAKVKELVVQDDYLETNGPVLLADIPMDVKRDKKFSFIMKDDVLIKSLQKIKSLL</sequence>
<protein>
    <submittedName>
        <fullName evidence="5">Nucleoside triphosphatase YtkD</fullName>
    </submittedName>
</protein>
<dbReference type="SUPFAM" id="SSF55811">
    <property type="entry name" value="Nudix"/>
    <property type="match status" value="1"/>
</dbReference>
<dbReference type="InterPro" id="IPR000086">
    <property type="entry name" value="NUDIX_hydrolase_dom"/>
</dbReference>
<dbReference type="PANTHER" id="PTHR43736:SF1">
    <property type="entry name" value="DIHYDRONEOPTERIN TRIPHOSPHATE DIPHOSPHATASE"/>
    <property type="match status" value="1"/>
</dbReference>
<dbReference type="Pfam" id="PF00293">
    <property type="entry name" value="NUDIX"/>
    <property type="match status" value="1"/>
</dbReference>
<dbReference type="PROSITE" id="PS00893">
    <property type="entry name" value="NUDIX_BOX"/>
    <property type="match status" value="1"/>
</dbReference>
<dbReference type="CDD" id="cd04665">
    <property type="entry name" value="NUDIX_RppH"/>
    <property type="match status" value="1"/>
</dbReference>
<accession>A0ABU6NVX6</accession>
<reference evidence="5 6" key="1">
    <citation type="submission" date="2023-03" db="EMBL/GenBank/DDBJ databases">
        <title>Bacillus Genome Sequencing.</title>
        <authorList>
            <person name="Dunlap C."/>
        </authorList>
    </citation>
    <scope>NUCLEOTIDE SEQUENCE [LARGE SCALE GENOMIC DNA]</scope>
    <source>
        <strain evidence="5 6">NRS-1717</strain>
    </source>
</reference>
<dbReference type="GeneID" id="301140845"/>
<dbReference type="Proteomes" id="UP001342826">
    <property type="component" value="Unassembled WGS sequence"/>
</dbReference>
<dbReference type="RefSeq" id="WP_066228532.1">
    <property type="nucleotide sequence ID" value="NZ_JARTFQ010000007.1"/>
</dbReference>